<feature type="transmembrane region" description="Helical" evidence="1">
    <location>
        <begin position="144"/>
        <end position="162"/>
    </location>
</feature>
<evidence type="ECO:0000313" key="4">
    <source>
        <dbReference type="Proteomes" id="UP000184096"/>
    </source>
</evidence>
<keyword evidence="1" id="KW-0472">Membrane</keyword>
<sequence length="168" mass="18296">MVSVEIDRALEWLQSTPFALAIAENDILFPWIESVHVLAIVLVVGTISIVDLRLLGVASLDISARRLMRDIIPYTWCAFAVAAVTGSLMFSSDATHYGHNRLFQIKLVMLVLAGLNMAAFHLFGERDIERWDAPGATTPVAAKAAASISLFAWIAIVSLGRGTGFTMH</sequence>
<dbReference type="EMBL" id="LT670849">
    <property type="protein sequence ID" value="SHN80244.1"/>
    <property type="molecule type" value="Genomic_DNA"/>
</dbReference>
<keyword evidence="4" id="KW-1185">Reference proteome</keyword>
<keyword evidence="1" id="KW-1133">Transmembrane helix</keyword>
<evidence type="ECO:0000256" key="1">
    <source>
        <dbReference type="SAM" id="Phobius"/>
    </source>
</evidence>
<dbReference type="Pfam" id="PF20349">
    <property type="entry name" value="DUF6644"/>
    <property type="match status" value="1"/>
</dbReference>
<organism evidence="3 4">
    <name type="scientific">Bradyrhizobium erythrophlei</name>
    <dbReference type="NCBI Taxonomy" id="1437360"/>
    <lineage>
        <taxon>Bacteria</taxon>
        <taxon>Pseudomonadati</taxon>
        <taxon>Pseudomonadota</taxon>
        <taxon>Alphaproteobacteria</taxon>
        <taxon>Hyphomicrobiales</taxon>
        <taxon>Nitrobacteraceae</taxon>
        <taxon>Bradyrhizobium</taxon>
    </lineage>
</organism>
<gene>
    <name evidence="3" type="ORF">SAMN05444170_4248</name>
</gene>
<dbReference type="OrthoDB" id="118399at2"/>
<keyword evidence="1" id="KW-0812">Transmembrane</keyword>
<name>A0A1M7UBB5_9BRAD</name>
<feature type="domain" description="DUF6644" evidence="2">
    <location>
        <begin position="32"/>
        <end position="165"/>
    </location>
</feature>
<feature type="transmembrane region" description="Helical" evidence="1">
    <location>
        <begin position="28"/>
        <end position="50"/>
    </location>
</feature>
<feature type="transmembrane region" description="Helical" evidence="1">
    <location>
        <begin position="71"/>
        <end position="90"/>
    </location>
</feature>
<dbReference type="AlphaFoldDB" id="A0A1M7UBB5"/>
<evidence type="ECO:0000259" key="2">
    <source>
        <dbReference type="Pfam" id="PF20349"/>
    </source>
</evidence>
<dbReference type="Proteomes" id="UP000184096">
    <property type="component" value="Chromosome I"/>
</dbReference>
<protein>
    <recommendedName>
        <fullName evidence="2">DUF6644 domain-containing protein</fullName>
    </recommendedName>
</protein>
<evidence type="ECO:0000313" key="3">
    <source>
        <dbReference type="EMBL" id="SHN80244.1"/>
    </source>
</evidence>
<proteinExistence type="predicted"/>
<feature type="transmembrane region" description="Helical" evidence="1">
    <location>
        <begin position="102"/>
        <end position="123"/>
    </location>
</feature>
<dbReference type="InterPro" id="IPR046586">
    <property type="entry name" value="DUF6644"/>
</dbReference>
<reference evidence="4" key="1">
    <citation type="submission" date="2016-11" db="EMBL/GenBank/DDBJ databases">
        <authorList>
            <person name="Varghese N."/>
            <person name="Submissions S."/>
        </authorList>
    </citation>
    <scope>NUCLEOTIDE SEQUENCE [LARGE SCALE GENOMIC DNA]</scope>
    <source>
        <strain evidence="4">GAS401</strain>
    </source>
</reference>
<accession>A0A1M7UBB5</accession>